<proteinExistence type="predicted"/>
<reference evidence="3" key="1">
    <citation type="submission" date="2025-08" db="UniProtKB">
        <authorList>
            <consortium name="RefSeq"/>
        </authorList>
    </citation>
    <scope>IDENTIFICATION</scope>
    <source>
        <tissue evidence="3">Leukocyte</tissue>
    </source>
</reference>
<dbReference type="PANTHER" id="PTHR40142">
    <property type="entry name" value="BPI FOLD-CONTAINING FAMILY B, MEMBER 9B-RELATED"/>
    <property type="match status" value="1"/>
</dbReference>
<feature type="signal peptide" evidence="2">
    <location>
        <begin position="1"/>
        <end position="19"/>
    </location>
</feature>
<evidence type="ECO:0000256" key="1">
    <source>
        <dbReference type="SAM" id="MobiDB-lite"/>
    </source>
</evidence>
<feature type="chain" id="PRO_5034885099" evidence="2">
    <location>
        <begin position="20"/>
        <end position="622"/>
    </location>
</feature>
<organism evidence="3">
    <name type="scientific">Castor canadensis</name>
    <name type="common">American beaver</name>
    <dbReference type="NCBI Taxonomy" id="51338"/>
    <lineage>
        <taxon>Eukaryota</taxon>
        <taxon>Metazoa</taxon>
        <taxon>Chordata</taxon>
        <taxon>Craniata</taxon>
        <taxon>Vertebrata</taxon>
        <taxon>Euteleostomi</taxon>
        <taxon>Mammalia</taxon>
        <taxon>Eutheria</taxon>
        <taxon>Euarchontoglires</taxon>
        <taxon>Glires</taxon>
        <taxon>Rodentia</taxon>
        <taxon>Castorimorpha</taxon>
        <taxon>Castoridae</taxon>
        <taxon>Castor</taxon>
    </lineage>
</organism>
<dbReference type="GO" id="GO:0007608">
    <property type="term" value="P:sensory perception of smell"/>
    <property type="evidence" value="ECO:0007669"/>
    <property type="project" value="InterPro"/>
</dbReference>
<dbReference type="OrthoDB" id="9634347at2759"/>
<sequence length="622" mass="66790">MRTLWILAILLAFHVGALGQLETPPVVGRIPAVLPVPPPLPSQLSLQPVPLNVLSTPVLRSSSTQRSSPLRRPPTGTPRPKCAPSARYFLSSSKLDDYLKTSLPPQIKQLVKCEEVNLAGLVGAVLSTLTESNLLSLLNLSSILNMGSALGIGGLLGQESGGKSSLPLLSKATGVFGGLLPLGQENLGNLLPAALGGDKNPAKGLLDSVSLPNLQQPLNDVVRKVGDLKESTQKALKGALPPGISNALSDMLGNANLEKLLINRNWLLMLSLCSLQIQKVSVDNVDSTMTGEGIDVQAATTATVGGEGLIGPVVSLVGFKLYLDVTLNMALSTNHTQCIDLEVQKTDVQVKSVSLQIVETVTEILPVPLPLPLDKLVPKLLTVKIMENIEKSNSCGIALSDFNDCKNSTGLFKYQVKGARISYQGLSILYCSPQLTEIFLFFSLQAKALFDKNTVPVPEGFLPPDPKDVNISLIMSQLMIRKIVTHVAKQSSVQANNLDAVITKVTYTFQDDNTIQTIYWVKITKDGEIFATGKTTLLISHSGKISQNKLIEDITLIRSEHSVNPPQAKDEVQGVMLEVLKKFWTGVNAYLKQVNIPPGVSSFTLSNAEVKVMKSNDLLATN</sequence>
<evidence type="ECO:0000313" key="3">
    <source>
        <dbReference type="RefSeq" id="XP_020029265.1"/>
    </source>
</evidence>
<accession>A0A8B7VEW9</accession>
<name>A0A8B7VEW9_CASCN</name>
<dbReference type="RefSeq" id="XP_020029265.1">
    <property type="nucleotide sequence ID" value="XM_020173676.1"/>
</dbReference>
<keyword evidence="2" id="KW-0732">Signal</keyword>
<dbReference type="PANTHER" id="PTHR40142:SF1">
    <property type="entry name" value="BPI FOLD CONTAINING FAMILY B, MEMBER 9B-RELATED"/>
    <property type="match status" value="1"/>
</dbReference>
<feature type="region of interest" description="Disordered" evidence="1">
    <location>
        <begin position="58"/>
        <end position="83"/>
    </location>
</feature>
<protein>
    <submittedName>
        <fullName evidence="3">Vomeromodulin-like</fullName>
    </submittedName>
</protein>
<gene>
    <name evidence="3" type="primary">LOC109692810</name>
</gene>
<dbReference type="InterPro" id="IPR034433">
    <property type="entry name" value="Vomeromodulin"/>
</dbReference>
<dbReference type="KEGG" id="ccan:109692810"/>
<dbReference type="AlphaFoldDB" id="A0A8B7VEW9"/>
<evidence type="ECO:0000256" key="2">
    <source>
        <dbReference type="SAM" id="SignalP"/>
    </source>
</evidence>